<keyword evidence="2" id="KW-0812">Transmembrane</keyword>
<accession>M2QWX0</accession>
<feature type="region of interest" description="Disordered" evidence="1">
    <location>
        <begin position="259"/>
        <end position="278"/>
    </location>
</feature>
<evidence type="ECO:0000256" key="2">
    <source>
        <dbReference type="SAM" id="Phobius"/>
    </source>
</evidence>
<dbReference type="OrthoDB" id="2733714at2759"/>
<keyword evidence="2" id="KW-1133">Transmembrane helix</keyword>
<dbReference type="AlphaFoldDB" id="M2QWX0"/>
<evidence type="ECO:0000256" key="1">
    <source>
        <dbReference type="SAM" id="MobiDB-lite"/>
    </source>
</evidence>
<dbReference type="PANTHER" id="PTHR35043">
    <property type="entry name" value="TRANSCRIPTION FACTOR DOMAIN-CONTAINING PROTEIN"/>
    <property type="match status" value="1"/>
</dbReference>
<name>M2QWX0_CERS8</name>
<feature type="transmembrane region" description="Helical" evidence="2">
    <location>
        <begin position="12"/>
        <end position="36"/>
    </location>
</feature>
<dbReference type="Proteomes" id="UP000016930">
    <property type="component" value="Unassembled WGS sequence"/>
</dbReference>
<dbReference type="HOGENOM" id="CLU_022883_5_2_1"/>
<evidence type="ECO:0000313" key="3">
    <source>
        <dbReference type="EMBL" id="EMD31011.1"/>
    </source>
</evidence>
<organism evidence="3 4">
    <name type="scientific">Ceriporiopsis subvermispora (strain B)</name>
    <name type="common">White-rot fungus</name>
    <name type="synonym">Gelatoporia subvermispora</name>
    <dbReference type="NCBI Taxonomy" id="914234"/>
    <lineage>
        <taxon>Eukaryota</taxon>
        <taxon>Fungi</taxon>
        <taxon>Dikarya</taxon>
        <taxon>Basidiomycota</taxon>
        <taxon>Agaricomycotina</taxon>
        <taxon>Agaricomycetes</taxon>
        <taxon>Polyporales</taxon>
        <taxon>Gelatoporiaceae</taxon>
        <taxon>Gelatoporia</taxon>
    </lineage>
</organism>
<keyword evidence="4" id="KW-1185">Reference proteome</keyword>
<feature type="transmembrane region" description="Helical" evidence="2">
    <location>
        <begin position="408"/>
        <end position="427"/>
    </location>
</feature>
<dbReference type="EMBL" id="KB445826">
    <property type="protein sequence ID" value="EMD31011.1"/>
    <property type="molecule type" value="Genomic_DNA"/>
</dbReference>
<reference evidence="3 4" key="1">
    <citation type="journal article" date="2012" name="Proc. Natl. Acad. Sci. U.S.A.">
        <title>Comparative genomics of Ceriporiopsis subvermispora and Phanerochaete chrysosporium provide insight into selective ligninolysis.</title>
        <authorList>
            <person name="Fernandez-Fueyo E."/>
            <person name="Ruiz-Duenas F.J."/>
            <person name="Ferreira P."/>
            <person name="Floudas D."/>
            <person name="Hibbett D.S."/>
            <person name="Canessa P."/>
            <person name="Larrondo L.F."/>
            <person name="James T.Y."/>
            <person name="Seelenfreund D."/>
            <person name="Lobos S."/>
            <person name="Polanco R."/>
            <person name="Tello M."/>
            <person name="Honda Y."/>
            <person name="Watanabe T."/>
            <person name="Watanabe T."/>
            <person name="Ryu J.S."/>
            <person name="Kubicek C.P."/>
            <person name="Schmoll M."/>
            <person name="Gaskell J."/>
            <person name="Hammel K.E."/>
            <person name="St John F.J."/>
            <person name="Vanden Wymelenberg A."/>
            <person name="Sabat G."/>
            <person name="Splinter BonDurant S."/>
            <person name="Syed K."/>
            <person name="Yadav J.S."/>
            <person name="Doddapaneni H."/>
            <person name="Subramanian V."/>
            <person name="Lavin J.L."/>
            <person name="Oguiza J.A."/>
            <person name="Perez G."/>
            <person name="Pisabarro A.G."/>
            <person name="Ramirez L."/>
            <person name="Santoyo F."/>
            <person name="Master E."/>
            <person name="Coutinho P.M."/>
            <person name="Henrissat B."/>
            <person name="Lombard V."/>
            <person name="Magnuson J.K."/>
            <person name="Kuees U."/>
            <person name="Hori C."/>
            <person name="Igarashi K."/>
            <person name="Samejima M."/>
            <person name="Held B.W."/>
            <person name="Barry K.W."/>
            <person name="LaButti K.M."/>
            <person name="Lapidus A."/>
            <person name="Lindquist E.A."/>
            <person name="Lucas S.M."/>
            <person name="Riley R."/>
            <person name="Salamov A.A."/>
            <person name="Hoffmeister D."/>
            <person name="Schwenk D."/>
            <person name="Hadar Y."/>
            <person name="Yarden O."/>
            <person name="de Vries R.P."/>
            <person name="Wiebenga A."/>
            <person name="Stenlid J."/>
            <person name="Eastwood D."/>
            <person name="Grigoriev I.V."/>
            <person name="Berka R.M."/>
            <person name="Blanchette R.A."/>
            <person name="Kersten P."/>
            <person name="Martinez A.T."/>
            <person name="Vicuna R."/>
            <person name="Cullen D."/>
        </authorList>
    </citation>
    <scope>NUCLEOTIDE SEQUENCE [LARGE SCALE GENOMIC DNA]</scope>
    <source>
        <strain evidence="3 4">B</strain>
    </source>
</reference>
<proteinExistence type="predicted"/>
<gene>
    <name evidence="3" type="ORF">CERSUDRAFT_78496</name>
</gene>
<feature type="transmembrane region" description="Helical" evidence="2">
    <location>
        <begin position="332"/>
        <end position="354"/>
    </location>
</feature>
<dbReference type="STRING" id="914234.M2QWX0"/>
<feature type="transmembrane region" description="Helical" evidence="2">
    <location>
        <begin position="366"/>
        <end position="388"/>
    </location>
</feature>
<feature type="transmembrane region" description="Helical" evidence="2">
    <location>
        <begin position="213"/>
        <end position="234"/>
    </location>
</feature>
<sequence length="453" mass="51796">MSDTLGVVSDPTFRGTFNIFTTCVSILVLCAWTSIHINITDRLYLKKFAYACLMIFAPEVTLTVAIVELLFVWRAVRELNMRLMKSTGQPTPTGPLSRLRAWMQSRGLMIWGKKMPKRREKWTLVEGFFAWMKGFVVKIDNQTNDQGEALCEPLTLLEITKLQDYVILQTSYTLEIRDKSKVDSLSKLITLFQAMWFVIQCVTRTVQHLPLSILELGTLGYVAVTVVLYIDWLYKPKDVRTPILLGSISQGVLDKVRRHDKAEEDDATSGGTPSKDVVSELDAQPKSMLMLRRLMDMSETVGPIFGLCLWEVSTKSLTRSDMQQALRKDQSIGVPGTLVYIIVCTSFGLWHCVAWNSFFPTNTERLLWRIASFLSALPGVILLVTWVINTQPKQSKTWFDKARSFAAVILMLIWACLYLFVRGFLFVEMFLALRRMPDGVFQTIHWTDFFPHI</sequence>
<dbReference type="PANTHER" id="PTHR35043:SF7">
    <property type="entry name" value="TRANSCRIPTION FACTOR DOMAIN-CONTAINING PROTEIN"/>
    <property type="match status" value="1"/>
</dbReference>
<keyword evidence="2" id="KW-0472">Membrane</keyword>
<feature type="transmembrane region" description="Helical" evidence="2">
    <location>
        <begin position="48"/>
        <end position="76"/>
    </location>
</feature>
<evidence type="ECO:0000313" key="4">
    <source>
        <dbReference type="Proteomes" id="UP000016930"/>
    </source>
</evidence>
<protein>
    <submittedName>
        <fullName evidence="3">Uncharacterized protein</fullName>
    </submittedName>
</protein>